<keyword evidence="3 9" id="KW-0813">Transport</keyword>
<evidence type="ECO:0000259" key="10">
    <source>
        <dbReference type="PROSITE" id="PS51012"/>
    </source>
</evidence>
<evidence type="ECO:0000256" key="5">
    <source>
        <dbReference type="ARBA" id="ARBA00022692"/>
    </source>
</evidence>
<keyword evidence="4 9" id="KW-1003">Cell membrane</keyword>
<evidence type="ECO:0000256" key="4">
    <source>
        <dbReference type="ARBA" id="ARBA00022475"/>
    </source>
</evidence>
<feature type="transmembrane region" description="Helical" evidence="9">
    <location>
        <begin position="78"/>
        <end position="96"/>
    </location>
</feature>
<keyword evidence="5 9" id="KW-0812">Transmembrane</keyword>
<dbReference type="InterPro" id="IPR013525">
    <property type="entry name" value="ABC2_TM"/>
</dbReference>
<dbReference type="InterPro" id="IPR047817">
    <property type="entry name" value="ABC2_TM_bact-type"/>
</dbReference>
<feature type="transmembrane region" description="Helical" evidence="9">
    <location>
        <begin position="164"/>
        <end position="184"/>
    </location>
</feature>
<organism evidence="11 12">
    <name type="scientific">Candidatus Accumulibacter phosphatis</name>
    <dbReference type="NCBI Taxonomy" id="327160"/>
    <lineage>
        <taxon>Bacteria</taxon>
        <taxon>Pseudomonadati</taxon>
        <taxon>Pseudomonadota</taxon>
        <taxon>Betaproteobacteria</taxon>
        <taxon>Candidatus Accumulibacter</taxon>
    </lineage>
</organism>
<evidence type="ECO:0000313" key="11">
    <source>
        <dbReference type="EMBL" id="NMQ28528.1"/>
    </source>
</evidence>
<keyword evidence="7" id="KW-0625">Polysaccharide transport</keyword>
<evidence type="ECO:0000256" key="7">
    <source>
        <dbReference type="ARBA" id="ARBA00023047"/>
    </source>
</evidence>
<reference evidence="11 12" key="1">
    <citation type="submission" date="2019-03" db="EMBL/GenBank/DDBJ databases">
        <title>Metabolic reconstructions from genomes of highly enriched 'Candidatus Accumulibacter' and 'Candidatus Competibacter' bioreactor populations.</title>
        <authorList>
            <person name="Annavajhala M.K."/>
            <person name="Welles L."/>
            <person name="Abbas B."/>
            <person name="Sorokin D."/>
            <person name="Park H."/>
            <person name="Van Loosdrecht M."/>
            <person name="Chandran K."/>
        </authorList>
    </citation>
    <scope>NUCLEOTIDE SEQUENCE [LARGE SCALE GENOMIC DNA]</scope>
    <source>
        <strain evidence="11 12">SBR_S</strain>
    </source>
</reference>
<feature type="transmembrane region" description="Helical" evidence="9">
    <location>
        <begin position="116"/>
        <end position="133"/>
    </location>
</feature>
<feature type="transmembrane region" description="Helical" evidence="9">
    <location>
        <begin position="193"/>
        <end position="215"/>
    </location>
</feature>
<evidence type="ECO:0000256" key="2">
    <source>
        <dbReference type="ARBA" id="ARBA00007783"/>
    </source>
</evidence>
<keyword evidence="8 9" id="KW-0472">Membrane</keyword>
<feature type="transmembrane region" description="Helical" evidence="9">
    <location>
        <begin position="47"/>
        <end position="66"/>
    </location>
</feature>
<keyword evidence="7" id="KW-0762">Sugar transport</keyword>
<dbReference type="Pfam" id="PF01061">
    <property type="entry name" value="ABC2_membrane"/>
    <property type="match status" value="1"/>
</dbReference>
<comment type="caution">
    <text evidence="11">The sequence shown here is derived from an EMBL/GenBank/DDBJ whole genome shotgun (WGS) entry which is preliminary data.</text>
</comment>
<evidence type="ECO:0000256" key="3">
    <source>
        <dbReference type="ARBA" id="ARBA00022448"/>
    </source>
</evidence>
<feature type="transmembrane region" description="Helical" evidence="9">
    <location>
        <begin position="246"/>
        <end position="264"/>
    </location>
</feature>
<evidence type="ECO:0000313" key="12">
    <source>
        <dbReference type="Proteomes" id="UP000749010"/>
    </source>
</evidence>
<proteinExistence type="inferred from homology"/>
<evidence type="ECO:0000256" key="9">
    <source>
        <dbReference type="RuleBase" id="RU361157"/>
    </source>
</evidence>
<sequence length="275" mass="30131">MPSLSIATNRFRSLAHLATHRYLVGQLVRREVLVKYRGSLLGVGWSFLYPLLLLLAFTLVFGGVFGGRWGNTESTRSGVEMALFIYCGLTVFTPFAEVITSSPRLLSANQNFIKKVIFPVEILPLVAVLAALIHGTTHLLLLTLAALLVGNGSVTMLLTPLVMLPVWLFTLGVAWFLAAAGAYVRDLAHGMPVLAQFLMFMLPVFYPATAAPGVLRVLNTVNPLALTIDDLRLTLLQGKPPAWGPWWAMLLLGGITLISGYAFFMRCREEFADVI</sequence>
<dbReference type="PANTHER" id="PTHR30413:SF10">
    <property type="entry name" value="CAPSULE POLYSACCHARIDE EXPORT INNER-MEMBRANE PROTEIN CTRC"/>
    <property type="match status" value="1"/>
</dbReference>
<comment type="similarity">
    <text evidence="2 9">Belongs to the ABC-2 integral membrane protein family.</text>
</comment>
<evidence type="ECO:0000256" key="6">
    <source>
        <dbReference type="ARBA" id="ARBA00022989"/>
    </source>
</evidence>
<dbReference type="PROSITE" id="PS51012">
    <property type="entry name" value="ABC_TM2"/>
    <property type="match status" value="1"/>
</dbReference>
<dbReference type="Proteomes" id="UP000749010">
    <property type="component" value="Unassembled WGS sequence"/>
</dbReference>
<gene>
    <name evidence="11" type="ORF">E4Q23_12645</name>
</gene>
<feature type="domain" description="ABC transmembrane type-2" evidence="10">
    <location>
        <begin position="41"/>
        <end position="267"/>
    </location>
</feature>
<keyword evidence="6 9" id="KW-1133">Transmembrane helix</keyword>
<keyword evidence="12" id="KW-1185">Reference proteome</keyword>
<dbReference type="EMBL" id="SPMY01000034">
    <property type="protein sequence ID" value="NMQ28528.1"/>
    <property type="molecule type" value="Genomic_DNA"/>
</dbReference>
<dbReference type="PANTHER" id="PTHR30413">
    <property type="entry name" value="INNER MEMBRANE TRANSPORT PERMEASE"/>
    <property type="match status" value="1"/>
</dbReference>
<accession>A0ABX1TYJ8</accession>
<dbReference type="RefSeq" id="WP_169066979.1">
    <property type="nucleotide sequence ID" value="NZ_SPMY01000034.1"/>
</dbReference>
<evidence type="ECO:0000256" key="8">
    <source>
        <dbReference type="ARBA" id="ARBA00023136"/>
    </source>
</evidence>
<comment type="subcellular location">
    <subcellularLocation>
        <location evidence="9">Cell inner membrane</location>
        <topology evidence="9">Multi-pass membrane protein</topology>
    </subcellularLocation>
    <subcellularLocation>
        <location evidence="1">Cell membrane</location>
        <topology evidence="1">Multi-pass membrane protein</topology>
    </subcellularLocation>
</comment>
<protein>
    <recommendedName>
        <fullName evidence="9">Transport permease protein</fullName>
    </recommendedName>
</protein>
<name>A0ABX1TYJ8_9PROT</name>
<evidence type="ECO:0000256" key="1">
    <source>
        <dbReference type="ARBA" id="ARBA00004651"/>
    </source>
</evidence>